<dbReference type="SUPFAM" id="SSF46955">
    <property type="entry name" value="Putative DNA-binding domain"/>
    <property type="match status" value="1"/>
</dbReference>
<dbReference type="Pfam" id="PF09278">
    <property type="entry name" value="MerR-DNA-bind"/>
    <property type="match status" value="1"/>
</dbReference>
<protein>
    <submittedName>
        <fullName evidence="4">DNA-binding transcriptional MerR regulator</fullName>
    </submittedName>
</protein>
<name>A0ABS4UBD9_9ACTN</name>
<evidence type="ECO:0000256" key="2">
    <source>
        <dbReference type="ARBA" id="ARBA00023163"/>
    </source>
</evidence>
<dbReference type="PROSITE" id="PS50937">
    <property type="entry name" value="HTH_MERR_2"/>
    <property type="match status" value="1"/>
</dbReference>
<dbReference type="RefSeq" id="WP_307863076.1">
    <property type="nucleotide sequence ID" value="NZ_BAAAVU010000028.1"/>
</dbReference>
<dbReference type="InterPro" id="IPR000551">
    <property type="entry name" value="MerR-type_HTH_dom"/>
</dbReference>
<organism evidence="4 5">
    <name type="scientific">Kribbella aluminosa</name>
    <dbReference type="NCBI Taxonomy" id="416017"/>
    <lineage>
        <taxon>Bacteria</taxon>
        <taxon>Bacillati</taxon>
        <taxon>Actinomycetota</taxon>
        <taxon>Actinomycetes</taxon>
        <taxon>Propionibacteriales</taxon>
        <taxon>Kribbellaceae</taxon>
        <taxon>Kribbella</taxon>
    </lineage>
</organism>
<evidence type="ECO:0000313" key="5">
    <source>
        <dbReference type="Proteomes" id="UP000755585"/>
    </source>
</evidence>
<gene>
    <name evidence="4" type="ORF">JOF29_000041</name>
</gene>
<keyword evidence="5" id="KW-1185">Reference proteome</keyword>
<dbReference type="Proteomes" id="UP000755585">
    <property type="component" value="Unassembled WGS sequence"/>
</dbReference>
<keyword evidence="2" id="KW-0804">Transcription</keyword>
<dbReference type="EMBL" id="JAGINT010000001">
    <property type="protein sequence ID" value="MBP2348958.1"/>
    <property type="molecule type" value="Genomic_DNA"/>
</dbReference>
<dbReference type="GO" id="GO:0003677">
    <property type="term" value="F:DNA binding"/>
    <property type="evidence" value="ECO:0007669"/>
    <property type="project" value="UniProtKB-KW"/>
</dbReference>
<dbReference type="InterPro" id="IPR015358">
    <property type="entry name" value="Tscrpt_reg_MerR_DNA-bd"/>
</dbReference>
<proteinExistence type="predicted"/>
<dbReference type="InterPro" id="IPR009061">
    <property type="entry name" value="DNA-bd_dom_put_sf"/>
</dbReference>
<keyword evidence="1" id="KW-0805">Transcription regulation</keyword>
<sequence>MHFIGQMRGLGMTIAEIRELTTGWPDRTDRSSGTRLAELLRRSRRRLEQRIAAQQQILRRIDAFEAEHRTDLARGDVCWAGDPRCAAGLDPHPGVSS</sequence>
<dbReference type="Gene3D" id="1.10.1660.10">
    <property type="match status" value="1"/>
</dbReference>
<keyword evidence="4" id="KW-0238">DNA-binding</keyword>
<feature type="domain" description="HTH merR-type" evidence="3">
    <location>
        <begin position="1"/>
        <end position="23"/>
    </location>
</feature>
<evidence type="ECO:0000313" key="4">
    <source>
        <dbReference type="EMBL" id="MBP2348958.1"/>
    </source>
</evidence>
<accession>A0ABS4UBD9</accession>
<evidence type="ECO:0000259" key="3">
    <source>
        <dbReference type="PROSITE" id="PS50937"/>
    </source>
</evidence>
<evidence type="ECO:0000256" key="1">
    <source>
        <dbReference type="ARBA" id="ARBA00023015"/>
    </source>
</evidence>
<reference evidence="4 5" key="1">
    <citation type="submission" date="2021-03" db="EMBL/GenBank/DDBJ databases">
        <title>Sequencing the genomes of 1000 actinobacteria strains.</title>
        <authorList>
            <person name="Klenk H.-P."/>
        </authorList>
    </citation>
    <scope>NUCLEOTIDE SEQUENCE [LARGE SCALE GENOMIC DNA]</scope>
    <source>
        <strain evidence="4 5">DSM 18824</strain>
    </source>
</reference>
<comment type="caution">
    <text evidence="4">The sequence shown here is derived from an EMBL/GenBank/DDBJ whole genome shotgun (WGS) entry which is preliminary data.</text>
</comment>